<evidence type="ECO:0000313" key="8">
    <source>
        <dbReference type="EMBL" id="KAB8167264.1"/>
    </source>
</evidence>
<organism evidence="8 9">
    <name type="scientific">Streptomyces mimosae</name>
    <dbReference type="NCBI Taxonomy" id="2586635"/>
    <lineage>
        <taxon>Bacteria</taxon>
        <taxon>Bacillati</taxon>
        <taxon>Actinomycetota</taxon>
        <taxon>Actinomycetes</taxon>
        <taxon>Kitasatosporales</taxon>
        <taxon>Streptomycetaceae</taxon>
        <taxon>Streptomyces</taxon>
    </lineage>
</organism>
<dbReference type="Proteomes" id="UP000314251">
    <property type="component" value="Unassembled WGS sequence"/>
</dbReference>
<dbReference type="GO" id="GO:0006508">
    <property type="term" value="P:proteolysis"/>
    <property type="evidence" value="ECO:0007669"/>
    <property type="project" value="UniProtKB-KW"/>
</dbReference>
<keyword evidence="5" id="KW-0175">Coiled coil</keyword>
<comment type="caution">
    <text evidence="8">The sequence shown here is derived from an EMBL/GenBank/DDBJ whole genome shotgun (WGS) entry which is preliminary data.</text>
</comment>
<dbReference type="SUPFAM" id="SSF54001">
    <property type="entry name" value="Cysteine proteinases"/>
    <property type="match status" value="1"/>
</dbReference>
<evidence type="ECO:0000256" key="3">
    <source>
        <dbReference type="ARBA" id="ARBA00022801"/>
    </source>
</evidence>
<dbReference type="OrthoDB" id="5177647at2"/>
<dbReference type="InterPro" id="IPR006311">
    <property type="entry name" value="TAT_signal"/>
</dbReference>
<keyword evidence="4" id="KW-0788">Thiol protease</keyword>
<comment type="similarity">
    <text evidence="1">Belongs to the peptidase C40 family.</text>
</comment>
<proteinExistence type="inferred from homology"/>
<dbReference type="GO" id="GO:0008234">
    <property type="term" value="F:cysteine-type peptidase activity"/>
    <property type="evidence" value="ECO:0007669"/>
    <property type="project" value="UniProtKB-KW"/>
</dbReference>
<dbReference type="AlphaFoldDB" id="A0A5N6AEM0"/>
<feature type="compositionally biased region" description="Basic residues" evidence="6">
    <location>
        <begin position="1"/>
        <end position="14"/>
    </location>
</feature>
<dbReference type="InterPro" id="IPR000064">
    <property type="entry name" value="NLP_P60_dom"/>
</dbReference>
<dbReference type="InterPro" id="IPR038765">
    <property type="entry name" value="Papain-like_cys_pep_sf"/>
</dbReference>
<dbReference type="PANTHER" id="PTHR47359:SF3">
    <property type="entry name" value="NLP_P60 DOMAIN-CONTAINING PROTEIN-RELATED"/>
    <property type="match status" value="1"/>
</dbReference>
<sequence>MAEHRRRRWRRPTYRKPWSSSRRPALRVAAGITLAGAATAGALDTPALAEPEPTLAEVEERVDALHHEAEQATEAYNEATERAEEAEEELAELSDRAARRTAELNEARDALGAHASASYRSGGMPAGLALALSSDPDDFLRRADVASRTGDRQAQQVREISEKLREIDQLRDEADERAETVEEARRDAEEQREVVEEKLAEAEELLATRTAEERERVLAEEGHGAAPARAGRDEARPAGAAEAPTARAATAVGFALAQLGKPYGWGATGPDAFDCSGLTLASWGAAGVSLPRTSYAQATAGPRVTRSQLAPGDLVFYYPDNSHVALYIGNGQIVHAARSGTPVRLADVDSMPFNGATRPA</sequence>
<evidence type="ECO:0000256" key="5">
    <source>
        <dbReference type="SAM" id="Coils"/>
    </source>
</evidence>
<reference evidence="8" key="1">
    <citation type="submission" date="2019-10" db="EMBL/GenBank/DDBJ databases">
        <title>Nonomuraea sp. nov., isolated from Phyllanthus amarus.</title>
        <authorList>
            <person name="Klykleung N."/>
            <person name="Tanasupawat S."/>
        </authorList>
    </citation>
    <scope>NUCLEOTIDE SEQUENCE [LARGE SCALE GENOMIC DNA]</scope>
    <source>
        <strain evidence="8">3MP-10</strain>
    </source>
</reference>
<evidence type="ECO:0000256" key="1">
    <source>
        <dbReference type="ARBA" id="ARBA00007074"/>
    </source>
</evidence>
<keyword evidence="9" id="KW-1185">Reference proteome</keyword>
<feature type="coiled-coil region" evidence="5">
    <location>
        <begin position="153"/>
        <end position="215"/>
    </location>
</feature>
<dbReference type="Gene3D" id="6.10.250.3150">
    <property type="match status" value="1"/>
</dbReference>
<feature type="region of interest" description="Disordered" evidence="6">
    <location>
        <begin position="215"/>
        <end position="243"/>
    </location>
</feature>
<dbReference type="Gene3D" id="3.90.1720.10">
    <property type="entry name" value="endopeptidase domain like (from Nostoc punctiforme)"/>
    <property type="match status" value="1"/>
</dbReference>
<feature type="domain" description="NlpC/P60" evidence="7">
    <location>
        <begin position="245"/>
        <end position="360"/>
    </location>
</feature>
<evidence type="ECO:0000256" key="2">
    <source>
        <dbReference type="ARBA" id="ARBA00022670"/>
    </source>
</evidence>
<evidence type="ECO:0000259" key="7">
    <source>
        <dbReference type="PROSITE" id="PS51935"/>
    </source>
</evidence>
<protein>
    <submittedName>
        <fullName evidence="8">NlpC/P60 family protein</fullName>
    </submittedName>
</protein>
<evidence type="ECO:0000256" key="4">
    <source>
        <dbReference type="ARBA" id="ARBA00022807"/>
    </source>
</evidence>
<name>A0A5N6AEM0_9ACTN</name>
<accession>A0A5N6AEM0</accession>
<dbReference type="PROSITE" id="PS51318">
    <property type="entry name" value="TAT"/>
    <property type="match status" value="1"/>
</dbReference>
<dbReference type="EMBL" id="VDLY02000005">
    <property type="protein sequence ID" value="KAB8167264.1"/>
    <property type="molecule type" value="Genomic_DNA"/>
</dbReference>
<dbReference type="PANTHER" id="PTHR47359">
    <property type="entry name" value="PEPTIDOGLYCAN DL-ENDOPEPTIDASE CWLO"/>
    <property type="match status" value="1"/>
</dbReference>
<keyword evidence="3" id="KW-0378">Hydrolase</keyword>
<dbReference type="Pfam" id="PF00877">
    <property type="entry name" value="NLPC_P60"/>
    <property type="match status" value="1"/>
</dbReference>
<dbReference type="PROSITE" id="PS51935">
    <property type="entry name" value="NLPC_P60"/>
    <property type="match status" value="1"/>
</dbReference>
<feature type="region of interest" description="Disordered" evidence="6">
    <location>
        <begin position="1"/>
        <end position="22"/>
    </location>
</feature>
<keyword evidence="2" id="KW-0645">Protease</keyword>
<gene>
    <name evidence="8" type="ORF">FH607_010320</name>
</gene>
<dbReference type="RefSeq" id="WP_139667072.1">
    <property type="nucleotide sequence ID" value="NZ_VDLY02000005.1"/>
</dbReference>
<evidence type="ECO:0000256" key="6">
    <source>
        <dbReference type="SAM" id="MobiDB-lite"/>
    </source>
</evidence>
<evidence type="ECO:0000313" key="9">
    <source>
        <dbReference type="Proteomes" id="UP000314251"/>
    </source>
</evidence>
<dbReference type="InterPro" id="IPR051794">
    <property type="entry name" value="PG_Endopeptidase_C40"/>
</dbReference>
<feature type="region of interest" description="Disordered" evidence="6">
    <location>
        <begin position="71"/>
        <end position="101"/>
    </location>
</feature>